<protein>
    <submittedName>
        <fullName evidence="2">PIN domain-containing protein</fullName>
    </submittedName>
</protein>
<dbReference type="InterPro" id="IPR029060">
    <property type="entry name" value="PIN-like_dom_sf"/>
</dbReference>
<keyword evidence="3" id="KW-1185">Reference proteome</keyword>
<proteinExistence type="predicted"/>
<dbReference type="NCBIfam" id="NF046100">
    <property type="entry name" value="RSP_2648_fam_PIN"/>
    <property type="match status" value="1"/>
</dbReference>
<sequence length="192" mass="20747">MKLLLDACVLYPTVLREILIGAARAGFYQPLWSERILEEWARAAARLSPPDEVIARGEIALLKAEFPAACVTPRAGLEARLHLPDENDIHVLAAAIAGGAEAIVTENRADFPRGVLAGEGLDRRDPDGLLWQFWSERPEAMAAVVERVRVRAEALSGQPQPVRALLKRARLPRLGKALGAGPGPARGGMNGR</sequence>
<dbReference type="Pfam" id="PF13470">
    <property type="entry name" value="PIN_3"/>
    <property type="match status" value="1"/>
</dbReference>
<comment type="caution">
    <text evidence="2">The sequence shown here is derived from an EMBL/GenBank/DDBJ whole genome shotgun (WGS) entry which is preliminary data.</text>
</comment>
<dbReference type="AlphaFoldDB" id="A0A2A4CMT5"/>
<dbReference type="EMBL" id="NTJD01000003">
    <property type="protein sequence ID" value="PCD77303.1"/>
    <property type="molecule type" value="Genomic_DNA"/>
</dbReference>
<evidence type="ECO:0000313" key="2">
    <source>
        <dbReference type="EMBL" id="PCD77303.1"/>
    </source>
</evidence>
<dbReference type="OrthoDB" id="211933at2"/>
<dbReference type="InterPro" id="IPR002716">
    <property type="entry name" value="PIN_dom"/>
</dbReference>
<dbReference type="SUPFAM" id="SSF88723">
    <property type="entry name" value="PIN domain-like"/>
    <property type="match status" value="1"/>
</dbReference>
<organism evidence="2 3">
    <name type="scientific">Pseudothioclava arenosa</name>
    <dbReference type="NCBI Taxonomy" id="1795308"/>
    <lineage>
        <taxon>Bacteria</taxon>
        <taxon>Pseudomonadati</taxon>
        <taxon>Pseudomonadota</taxon>
        <taxon>Alphaproteobacteria</taxon>
        <taxon>Rhodobacterales</taxon>
        <taxon>Paracoccaceae</taxon>
        <taxon>Pseudothioclava</taxon>
    </lineage>
</organism>
<name>A0A2A4CMT5_9RHOB</name>
<dbReference type="RefSeq" id="WP_096432135.1">
    <property type="nucleotide sequence ID" value="NZ_NTJD01000003.1"/>
</dbReference>
<feature type="domain" description="PIN" evidence="1">
    <location>
        <begin position="2"/>
        <end position="109"/>
    </location>
</feature>
<reference evidence="2 3" key="1">
    <citation type="submission" date="2017-09" db="EMBL/GenBank/DDBJ databases">
        <title>A multilocus sequence analysis scheme for characterization of bacteria in the genus Thioclava.</title>
        <authorList>
            <person name="Liu Y."/>
            <person name="Shao Z."/>
        </authorList>
    </citation>
    <scope>NUCLEOTIDE SEQUENCE [LARGE SCALE GENOMIC DNA]</scope>
    <source>
        <strain evidence="2 3">CAU 1312</strain>
    </source>
</reference>
<gene>
    <name evidence="2" type="ORF">CLN94_06010</name>
</gene>
<evidence type="ECO:0000259" key="1">
    <source>
        <dbReference type="Pfam" id="PF13470"/>
    </source>
</evidence>
<dbReference type="Proteomes" id="UP000243507">
    <property type="component" value="Unassembled WGS sequence"/>
</dbReference>
<accession>A0A2A4CMT5</accession>
<evidence type="ECO:0000313" key="3">
    <source>
        <dbReference type="Proteomes" id="UP000243507"/>
    </source>
</evidence>